<comment type="caution">
    <text evidence="2">The sequence shown here is derived from an EMBL/GenBank/DDBJ whole genome shotgun (WGS) entry which is preliminary data.</text>
</comment>
<reference evidence="2" key="1">
    <citation type="submission" date="2021-09" db="EMBL/GenBank/DDBJ databases">
        <title>Fulvivirga sp. isolated from coastal sediment.</title>
        <authorList>
            <person name="Yu H."/>
        </authorList>
    </citation>
    <scope>NUCLEOTIDE SEQUENCE</scope>
    <source>
        <strain evidence="2">1062</strain>
    </source>
</reference>
<sequence length="355" mass="40689">MFMIPMFCKSWLAVVFCIILSCASVQAQVVNDDIENRLVLNMNEPIGSNTINSTVQWKCLNQDLTRSCVKFHNDQWFEFSVEEGGEYFINVSGQECKDIWGVQVLIFTGEPCVPKTYELVTCYSDGNKDDIFIRLPALSPGVKYLLNVDGYLHDLCSFAIELSDTPKGLPVAEPEMTEVEVRMNLRVAEITWEIPEDMGNELNGYEIWKRTGEQFELRAQLPHERNAMGDSRLRYLLIDTLFTDQADYRVVASGQSKRLLVGNVTARIDKIALAEAPENNITLNLDFRNGDPILIELWDADEDRLLTTNRFTFDAAKNGSVTYRIMRFREEGVHFFKVMIRNERTGKGTLQFFEK</sequence>
<dbReference type="Proteomes" id="UP001139409">
    <property type="component" value="Unassembled WGS sequence"/>
</dbReference>
<dbReference type="RefSeq" id="WP_225696871.1">
    <property type="nucleotide sequence ID" value="NZ_JAIXNE010000001.1"/>
</dbReference>
<evidence type="ECO:0000256" key="1">
    <source>
        <dbReference type="SAM" id="SignalP"/>
    </source>
</evidence>
<evidence type="ECO:0000313" key="3">
    <source>
        <dbReference type="Proteomes" id="UP001139409"/>
    </source>
</evidence>
<organism evidence="2 3">
    <name type="scientific">Fulvivirga sedimenti</name>
    <dbReference type="NCBI Taxonomy" id="2879465"/>
    <lineage>
        <taxon>Bacteria</taxon>
        <taxon>Pseudomonadati</taxon>
        <taxon>Bacteroidota</taxon>
        <taxon>Cytophagia</taxon>
        <taxon>Cytophagales</taxon>
        <taxon>Fulvivirgaceae</taxon>
        <taxon>Fulvivirga</taxon>
    </lineage>
</organism>
<name>A0A9X1KVJ3_9BACT</name>
<keyword evidence="3" id="KW-1185">Reference proteome</keyword>
<feature type="signal peptide" evidence="1">
    <location>
        <begin position="1"/>
        <end position="27"/>
    </location>
</feature>
<dbReference type="AlphaFoldDB" id="A0A9X1KVJ3"/>
<accession>A0A9X1KVJ3</accession>
<evidence type="ECO:0000313" key="2">
    <source>
        <dbReference type="EMBL" id="MCA6073760.1"/>
    </source>
</evidence>
<keyword evidence="1" id="KW-0732">Signal</keyword>
<proteinExistence type="predicted"/>
<evidence type="ECO:0008006" key="4">
    <source>
        <dbReference type="Google" id="ProtNLM"/>
    </source>
</evidence>
<protein>
    <recommendedName>
        <fullName evidence="4">Fibronectin type-III domain-containing protein</fullName>
    </recommendedName>
</protein>
<dbReference type="EMBL" id="JAIXNE010000001">
    <property type="protein sequence ID" value="MCA6073760.1"/>
    <property type="molecule type" value="Genomic_DNA"/>
</dbReference>
<gene>
    <name evidence="2" type="ORF">LDX50_02720</name>
</gene>
<feature type="chain" id="PRO_5040872027" description="Fibronectin type-III domain-containing protein" evidence="1">
    <location>
        <begin position="28"/>
        <end position="355"/>
    </location>
</feature>